<feature type="region of interest" description="Disordered" evidence="1">
    <location>
        <begin position="1"/>
        <end position="96"/>
    </location>
</feature>
<feature type="compositionally biased region" description="Polar residues" evidence="1">
    <location>
        <begin position="55"/>
        <end position="67"/>
    </location>
</feature>
<evidence type="ECO:0000313" key="2">
    <source>
        <dbReference type="Proteomes" id="UP000036681"/>
    </source>
</evidence>
<keyword evidence="2" id="KW-1185">Reference proteome</keyword>
<name>A0A0M3HWQ0_ASCLU</name>
<accession>A0A0M3HWQ0</accession>
<dbReference type="WBParaSite" id="ALUE_0000760801-mRNA-1">
    <property type="protein sequence ID" value="ALUE_0000760801-mRNA-1"/>
    <property type="gene ID" value="ALUE_0000760801"/>
</dbReference>
<evidence type="ECO:0000313" key="3">
    <source>
        <dbReference type="WBParaSite" id="ALUE_0000760801-mRNA-1"/>
    </source>
</evidence>
<reference evidence="3" key="1">
    <citation type="submission" date="2017-02" db="UniProtKB">
        <authorList>
            <consortium name="WormBaseParasite"/>
        </authorList>
    </citation>
    <scope>IDENTIFICATION</scope>
</reference>
<protein>
    <submittedName>
        <fullName evidence="3">Uncharacterized protein</fullName>
    </submittedName>
</protein>
<evidence type="ECO:0000256" key="1">
    <source>
        <dbReference type="SAM" id="MobiDB-lite"/>
    </source>
</evidence>
<feature type="compositionally biased region" description="Basic and acidic residues" evidence="1">
    <location>
        <begin position="68"/>
        <end position="78"/>
    </location>
</feature>
<feature type="compositionally biased region" description="Basic and acidic residues" evidence="1">
    <location>
        <begin position="33"/>
        <end position="54"/>
    </location>
</feature>
<organism evidence="2 3">
    <name type="scientific">Ascaris lumbricoides</name>
    <name type="common">Giant roundworm</name>
    <dbReference type="NCBI Taxonomy" id="6252"/>
    <lineage>
        <taxon>Eukaryota</taxon>
        <taxon>Metazoa</taxon>
        <taxon>Ecdysozoa</taxon>
        <taxon>Nematoda</taxon>
        <taxon>Chromadorea</taxon>
        <taxon>Rhabditida</taxon>
        <taxon>Spirurina</taxon>
        <taxon>Ascaridomorpha</taxon>
        <taxon>Ascaridoidea</taxon>
        <taxon>Ascarididae</taxon>
        <taxon>Ascaris</taxon>
    </lineage>
</organism>
<feature type="compositionally biased region" description="Polar residues" evidence="1">
    <location>
        <begin position="87"/>
        <end position="96"/>
    </location>
</feature>
<proteinExistence type="predicted"/>
<dbReference type="AlphaFoldDB" id="A0A0M3HWQ0"/>
<feature type="compositionally biased region" description="Basic and acidic residues" evidence="1">
    <location>
        <begin position="1"/>
        <end position="22"/>
    </location>
</feature>
<sequence>MRTTRRDAKPKRKESNGIEKHTQPVSSVVSLKEQQREAYALEHATDAAHQHNNDNDGANETNEQQVRMQERHICEGRRTSKQHRRAYTNTLHGTLR</sequence>
<dbReference type="Proteomes" id="UP000036681">
    <property type="component" value="Unplaced"/>
</dbReference>